<dbReference type="GO" id="GO:0004185">
    <property type="term" value="F:serine-type carboxypeptidase activity"/>
    <property type="evidence" value="ECO:0007669"/>
    <property type="project" value="UniProtKB-UniRule"/>
</dbReference>
<comment type="caution">
    <text evidence="4">The sequence shown here is derived from an EMBL/GenBank/DDBJ whole genome shotgun (WGS) entry which is preliminary data.</text>
</comment>
<dbReference type="Proteomes" id="UP001259832">
    <property type="component" value="Unassembled WGS sequence"/>
</dbReference>
<keyword evidence="5" id="KW-1185">Reference proteome</keyword>
<dbReference type="Pfam" id="PF00450">
    <property type="entry name" value="Peptidase_S10"/>
    <property type="match status" value="1"/>
</dbReference>
<keyword evidence="2" id="KW-0378">Hydrolase</keyword>
<dbReference type="EC" id="3.4.16.-" evidence="2"/>
<dbReference type="PROSITE" id="PS00560">
    <property type="entry name" value="CARBOXYPEPT_SER_HIS"/>
    <property type="match status" value="1"/>
</dbReference>
<reference evidence="4" key="1">
    <citation type="submission" date="2023-08" db="EMBL/GenBank/DDBJ databases">
        <title>Reference Genome Resource for the Citrus Pathogen Phytophthora citrophthora.</title>
        <authorList>
            <person name="Moller H."/>
            <person name="Coetzee B."/>
            <person name="Rose L.J."/>
            <person name="Van Niekerk J.M."/>
        </authorList>
    </citation>
    <scope>NUCLEOTIDE SEQUENCE</scope>
    <source>
        <strain evidence="4">STE-U-9442</strain>
    </source>
</reference>
<sequence length="567" mass="62114">MYLRSDPLNETLPLTRGLRSRQTPPAERRLLSSTGRRIIRYGIACLLFLAVGDLMVTLQRSLQTENLIRTGKRTAMPTVMEDSADAETPELTSEPFPGSTDEILTLAGKPREYTARLFSGYLPLNNGGHAFYFLAESQSSTSQSDPVLLWLNGGPGASSLSGCFSENGPLLVNEDGKTLRVNKFAWNQKTNLLCIESPVGVGFSYNSSGVYEADDHSQAQDLYDALQKFYMKFPWLRENDFVVSGESYGGVYVPTTALAILNGNAATSDKSQHINLKKFVVGNGVNEYMGLSTVMFAYYHGLLSTEMYQNFRASCPDSHEFEKSPLVMPGISEGDSKCTSATTDIFTSLIYSHINMYNVYSSCAGSPKDDIERLVKEILTPSTPGKLPHPIGNTLDLCLDNGHLESYFNLAEVRDAMHANPALAHWSADALTTASMDALSSILGVDHPMLQHPQMLKYTPTFNGEVTPLWRELLKSGVTGVIYHGDADAVCNALGGLWAVESLGLPRLAPRAAWSYMEGDSKQTGGFVEKFEGITYVTVKGAGHLVPMSKPEEAKQMLDLFVLNDLE</sequence>
<keyword evidence="2 4" id="KW-0121">Carboxypeptidase</keyword>
<evidence type="ECO:0000313" key="5">
    <source>
        <dbReference type="Proteomes" id="UP001259832"/>
    </source>
</evidence>
<dbReference type="Gene3D" id="3.40.50.12670">
    <property type="match status" value="1"/>
</dbReference>
<keyword evidence="3" id="KW-1133">Transmembrane helix</keyword>
<keyword evidence="3" id="KW-0472">Membrane</keyword>
<dbReference type="PANTHER" id="PTHR11802:SF201">
    <property type="entry name" value="CARBOXYPEPTIDASE"/>
    <property type="match status" value="1"/>
</dbReference>
<dbReference type="PANTHER" id="PTHR11802">
    <property type="entry name" value="SERINE PROTEASE FAMILY S10 SERINE CARBOXYPEPTIDASE"/>
    <property type="match status" value="1"/>
</dbReference>
<comment type="similarity">
    <text evidence="1 2">Belongs to the peptidase S10 family.</text>
</comment>
<evidence type="ECO:0000256" key="3">
    <source>
        <dbReference type="SAM" id="Phobius"/>
    </source>
</evidence>
<protein>
    <recommendedName>
        <fullName evidence="2">Carboxypeptidase</fullName>
        <ecNumber evidence="2">3.4.16.-</ecNumber>
    </recommendedName>
</protein>
<dbReference type="InterPro" id="IPR018202">
    <property type="entry name" value="Ser_caboxypep_ser_AS"/>
</dbReference>
<dbReference type="SUPFAM" id="SSF53474">
    <property type="entry name" value="alpha/beta-Hydrolases"/>
    <property type="match status" value="1"/>
</dbReference>
<feature type="transmembrane region" description="Helical" evidence="3">
    <location>
        <begin position="38"/>
        <end position="58"/>
    </location>
</feature>
<dbReference type="AlphaFoldDB" id="A0AAD9H1S7"/>
<accession>A0AAD9H1S7</accession>
<dbReference type="PRINTS" id="PR00724">
    <property type="entry name" value="CRBOXYPTASEC"/>
</dbReference>
<organism evidence="4 5">
    <name type="scientific">Phytophthora citrophthora</name>
    <dbReference type="NCBI Taxonomy" id="4793"/>
    <lineage>
        <taxon>Eukaryota</taxon>
        <taxon>Sar</taxon>
        <taxon>Stramenopiles</taxon>
        <taxon>Oomycota</taxon>
        <taxon>Peronosporomycetes</taxon>
        <taxon>Peronosporales</taxon>
        <taxon>Peronosporaceae</taxon>
        <taxon>Phytophthora</taxon>
    </lineage>
</organism>
<dbReference type="InterPro" id="IPR029058">
    <property type="entry name" value="AB_hydrolase_fold"/>
</dbReference>
<evidence type="ECO:0000313" key="4">
    <source>
        <dbReference type="EMBL" id="KAK1948208.1"/>
    </source>
</evidence>
<dbReference type="EMBL" id="JASMQC010000001">
    <property type="protein sequence ID" value="KAK1948208.1"/>
    <property type="molecule type" value="Genomic_DNA"/>
</dbReference>
<dbReference type="InterPro" id="IPR033124">
    <property type="entry name" value="Ser_caboxypep_his_AS"/>
</dbReference>
<keyword evidence="2" id="KW-0645">Protease</keyword>
<proteinExistence type="inferred from homology"/>
<evidence type="ECO:0000256" key="1">
    <source>
        <dbReference type="ARBA" id="ARBA00009431"/>
    </source>
</evidence>
<evidence type="ECO:0000256" key="2">
    <source>
        <dbReference type="RuleBase" id="RU361156"/>
    </source>
</evidence>
<dbReference type="PROSITE" id="PS00131">
    <property type="entry name" value="CARBOXYPEPT_SER_SER"/>
    <property type="match status" value="1"/>
</dbReference>
<dbReference type="FunFam" id="3.40.50.12670:FF:000008">
    <property type="entry name" value="Carboxypeptidase"/>
    <property type="match status" value="1"/>
</dbReference>
<dbReference type="InterPro" id="IPR001563">
    <property type="entry name" value="Peptidase_S10"/>
</dbReference>
<dbReference type="GO" id="GO:0006508">
    <property type="term" value="P:proteolysis"/>
    <property type="evidence" value="ECO:0007669"/>
    <property type="project" value="UniProtKB-KW"/>
</dbReference>
<keyword evidence="3" id="KW-0812">Transmembrane</keyword>
<dbReference type="Gene3D" id="3.40.50.1820">
    <property type="entry name" value="alpha/beta hydrolase"/>
    <property type="match status" value="1"/>
</dbReference>
<name>A0AAD9H1S7_9STRA</name>
<gene>
    <name evidence="4" type="ORF">P3T76_000498</name>
</gene>